<dbReference type="GO" id="GO:0052636">
    <property type="term" value="F:arabinosyltransferase activity"/>
    <property type="evidence" value="ECO:0007669"/>
    <property type="project" value="InterPro"/>
</dbReference>
<reference evidence="2 3" key="1">
    <citation type="journal article" date="2018" name="Nat. Biotechnol.">
        <title>A standardized bacterial taxonomy based on genome phylogeny substantially revises the tree of life.</title>
        <authorList>
            <person name="Parks D.H."/>
            <person name="Chuvochina M."/>
            <person name="Waite D.W."/>
            <person name="Rinke C."/>
            <person name="Skarshewski A."/>
            <person name="Chaumeil P.A."/>
            <person name="Hugenholtz P."/>
        </authorList>
    </citation>
    <scope>NUCLEOTIDE SEQUENCE [LARGE SCALE GENOMIC DNA]</scope>
    <source>
        <strain evidence="2">UBA9851</strain>
    </source>
</reference>
<dbReference type="GO" id="GO:0071766">
    <property type="term" value="P:Actinobacterium-type cell wall biogenesis"/>
    <property type="evidence" value="ECO:0007669"/>
    <property type="project" value="InterPro"/>
</dbReference>
<feature type="non-terminal residue" evidence="2">
    <location>
        <position position="1"/>
    </location>
</feature>
<proteinExistence type="predicted"/>
<evidence type="ECO:0000259" key="1">
    <source>
        <dbReference type="Pfam" id="PF04602"/>
    </source>
</evidence>
<protein>
    <recommendedName>
        <fullName evidence="1">Arabinofuranosyltransferase central domain-containing protein</fullName>
    </recommendedName>
</protein>
<dbReference type="Proteomes" id="UP000260925">
    <property type="component" value="Unassembled WGS sequence"/>
</dbReference>
<accession>A0A3B9QX34</accession>
<dbReference type="InterPro" id="IPR007680">
    <property type="entry name" value="Arabino_trans_central"/>
</dbReference>
<dbReference type="Pfam" id="PF04602">
    <property type="entry name" value="Arabinose_trans"/>
    <property type="match status" value="1"/>
</dbReference>
<sequence length="80" mass="9110">YMANYYRWFGVPESPFGAPYYDLLAVMTRISDASTFMRLPGLLAGFLVWMLLSREVLPRLGAPLNNRRVAHWTAAAVFLV</sequence>
<organism evidence="2 3">
    <name type="scientific">Corynebacterium variabile</name>
    <dbReference type="NCBI Taxonomy" id="1727"/>
    <lineage>
        <taxon>Bacteria</taxon>
        <taxon>Bacillati</taxon>
        <taxon>Actinomycetota</taxon>
        <taxon>Actinomycetes</taxon>
        <taxon>Mycobacteriales</taxon>
        <taxon>Corynebacteriaceae</taxon>
        <taxon>Corynebacterium</taxon>
    </lineage>
</organism>
<feature type="domain" description="Arabinofuranosyltransferase central" evidence="1">
    <location>
        <begin position="1"/>
        <end position="79"/>
    </location>
</feature>
<comment type="caution">
    <text evidence="2">The sequence shown here is derived from an EMBL/GenBank/DDBJ whole genome shotgun (WGS) entry which is preliminary data.</text>
</comment>
<evidence type="ECO:0000313" key="2">
    <source>
        <dbReference type="EMBL" id="HAF73468.1"/>
    </source>
</evidence>
<name>A0A3B9QX34_9CORY</name>
<feature type="non-terminal residue" evidence="2">
    <location>
        <position position="80"/>
    </location>
</feature>
<evidence type="ECO:0000313" key="3">
    <source>
        <dbReference type="Proteomes" id="UP000260925"/>
    </source>
</evidence>
<dbReference type="EMBL" id="DMDD01000301">
    <property type="protein sequence ID" value="HAF73468.1"/>
    <property type="molecule type" value="Genomic_DNA"/>
</dbReference>
<dbReference type="AlphaFoldDB" id="A0A3B9QX34"/>
<gene>
    <name evidence="2" type="ORF">DCL06_12510</name>
</gene>